<protein>
    <submittedName>
        <fullName evidence="2">Aminodeoxychorismate lyase</fullName>
    </submittedName>
    <submittedName>
        <fullName evidence="1">Aminotransferase class IV</fullName>
    </submittedName>
</protein>
<dbReference type="OrthoDB" id="2407490at2"/>
<dbReference type="Gene3D" id="3.20.10.10">
    <property type="entry name" value="D-amino Acid Aminotransferase, subunit A, domain 2"/>
    <property type="match status" value="1"/>
</dbReference>
<dbReference type="GeneID" id="93727384"/>
<evidence type="ECO:0000313" key="2">
    <source>
        <dbReference type="EMBL" id="RZI00619.1"/>
    </source>
</evidence>
<evidence type="ECO:0000313" key="1">
    <source>
        <dbReference type="EMBL" id="QQS82709.1"/>
    </source>
</evidence>
<dbReference type="RefSeq" id="WP_047132725.1">
    <property type="nucleotide sequence ID" value="NZ_CP015114.1"/>
</dbReference>
<dbReference type="AlphaFoldDB" id="A0A143PCK5"/>
<proteinExistence type="predicted"/>
<dbReference type="GO" id="GO:0008483">
    <property type="term" value="F:transaminase activity"/>
    <property type="evidence" value="ECO:0007669"/>
    <property type="project" value="UniProtKB-KW"/>
</dbReference>
<keyword evidence="4" id="KW-1185">Reference proteome</keyword>
<dbReference type="Pfam" id="PF01063">
    <property type="entry name" value="Aminotran_4"/>
    <property type="match status" value="1"/>
</dbReference>
<dbReference type="InterPro" id="IPR043131">
    <property type="entry name" value="BCAT-like_N"/>
</dbReference>
<keyword evidence="2" id="KW-0456">Lyase</keyword>
<evidence type="ECO:0000313" key="3">
    <source>
        <dbReference type="Proteomes" id="UP000293854"/>
    </source>
</evidence>
<dbReference type="Proteomes" id="UP000293854">
    <property type="component" value="Unassembled WGS sequence"/>
</dbReference>
<accession>A0A143PCK5</accession>
<reference evidence="2 3" key="1">
    <citation type="submission" date="2018-11" db="EMBL/GenBank/DDBJ databases">
        <title>Genomic profiling of Staphylococcus species from a Poultry farm system in KwaZulu-Natal, South Africa.</title>
        <authorList>
            <person name="Amoako D.G."/>
            <person name="Somboro A.M."/>
            <person name="Abia A.L.K."/>
            <person name="Bester L.A."/>
            <person name="Essack S.Y."/>
        </authorList>
    </citation>
    <scope>NUCLEOTIDE SEQUENCE [LARGE SCALE GENOMIC DNA]</scope>
    <source>
        <strain evidence="2 3">SA11</strain>
    </source>
</reference>
<dbReference type="GO" id="GO:0016829">
    <property type="term" value="F:lyase activity"/>
    <property type="evidence" value="ECO:0007669"/>
    <property type="project" value="UniProtKB-KW"/>
</dbReference>
<dbReference type="KEGG" id="scv:A4G25_05865"/>
<name>A0A143PCK5_9STAP</name>
<keyword evidence="1" id="KW-0032">Aminotransferase</keyword>
<dbReference type="SUPFAM" id="SSF56752">
    <property type="entry name" value="D-aminoacid aminotransferase-like PLP-dependent enzymes"/>
    <property type="match status" value="1"/>
</dbReference>
<keyword evidence="1" id="KW-0808">Transferase</keyword>
<dbReference type="Proteomes" id="UP000595942">
    <property type="component" value="Chromosome"/>
</dbReference>
<dbReference type="Gene3D" id="3.30.470.10">
    <property type="match status" value="1"/>
</dbReference>
<gene>
    <name evidence="2" type="ORF">EIG99_11045</name>
    <name evidence="1" type="ORF">I6J05_12665</name>
</gene>
<dbReference type="InterPro" id="IPR043132">
    <property type="entry name" value="BCAT-like_C"/>
</dbReference>
<dbReference type="EMBL" id="RQTE01000247">
    <property type="protein sequence ID" value="RZI00619.1"/>
    <property type="molecule type" value="Genomic_DNA"/>
</dbReference>
<evidence type="ECO:0000313" key="4">
    <source>
        <dbReference type="Proteomes" id="UP000595942"/>
    </source>
</evidence>
<dbReference type="InterPro" id="IPR001544">
    <property type="entry name" value="Aminotrans_IV"/>
</dbReference>
<organism evidence="2 3">
    <name type="scientific">Staphylococcus condimenti</name>
    <dbReference type="NCBI Taxonomy" id="70255"/>
    <lineage>
        <taxon>Bacteria</taxon>
        <taxon>Bacillati</taxon>
        <taxon>Bacillota</taxon>
        <taxon>Bacilli</taxon>
        <taxon>Bacillales</taxon>
        <taxon>Staphylococcaceae</taxon>
        <taxon>Staphylococcus</taxon>
    </lineage>
</organism>
<dbReference type="InterPro" id="IPR036038">
    <property type="entry name" value="Aminotransferase-like"/>
</dbReference>
<sequence length="202" mass="23850">MYLFETMRIDSGRIPRNFYHTKRIAQSADQLGFQFDKKEWETYLDNICRQHTEGLWRLKVMLDKDGTLTHQIINLPVKNQFSTRFECIGAKYPNWQYTNKTSERAHVSHDHETDTVLYYDAKGKILEFDIGNIVVEEAGNWYTPPFENDFLKGCMRQALLDEGKLQLRSYYLEELREKLKSGKAQIFLVNSLREVADIQINL</sequence>
<dbReference type="EMBL" id="CP068073">
    <property type="protein sequence ID" value="QQS82709.1"/>
    <property type="molecule type" value="Genomic_DNA"/>
</dbReference>
<reference evidence="1 4" key="2">
    <citation type="submission" date="2021-01" db="EMBL/GenBank/DDBJ databases">
        <title>FDA dAtabase for Regulatory Grade micrObial Sequences (FDA-ARGOS): Supporting development and validation of Infectious Disease Dx tests.</title>
        <authorList>
            <person name="Sproer C."/>
            <person name="Gronow S."/>
            <person name="Severitt S."/>
            <person name="Schroder I."/>
            <person name="Tallon L."/>
            <person name="Sadzewicz L."/>
            <person name="Zhao X."/>
            <person name="Boylan J."/>
            <person name="Ott S."/>
            <person name="Bowen H."/>
            <person name="Vavikolanu K."/>
            <person name="Mehta A."/>
            <person name="Aluvathingal J."/>
            <person name="Nadendla S."/>
            <person name="Lowell S."/>
            <person name="Myers T."/>
            <person name="Yan Y."/>
            <person name="Sichtig H."/>
        </authorList>
    </citation>
    <scope>NUCLEOTIDE SEQUENCE [LARGE SCALE GENOMIC DNA]</scope>
    <source>
        <strain evidence="1 4">FDAARGOS_1148</strain>
    </source>
</reference>